<evidence type="ECO:0000313" key="6">
    <source>
        <dbReference type="EMBL" id="NMV36292.1"/>
    </source>
</evidence>
<evidence type="ECO:0000313" key="7">
    <source>
        <dbReference type="Proteomes" id="UP000575469"/>
    </source>
</evidence>
<sequence>MRVTNQQLSMTMLSTLRASNSKTADLMTKINAGQRVQRASDDPIAAVRLLMLERDTSVLKRYQKNIDTLSVRLQKNEAHLDGMLGTVMSAHDTLLSAADGSHSAADLNAMAGPLRTLLDNLKQAANAKDGDGNYLFGGTQTDTPPIAYDPTAPAGSRYSFAGNSEQQEVVIGHGVTQTANVTVDHLADVLNKLEVAIEAMEDPAVDPNDPAVRDLLTAGIDALKNNGINTLSARISHLGGAQNTLTLMGDNHAAQLIANGQAAGLVDGFDFAEATDQMNNYLVAMKGTYEIYGRMKKMSLFDAI</sequence>
<dbReference type="EMBL" id="JABBZM010000001">
    <property type="protein sequence ID" value="NMV36292.1"/>
    <property type="molecule type" value="Genomic_DNA"/>
</dbReference>
<dbReference type="GO" id="GO:0009424">
    <property type="term" value="C:bacterial-type flagellum hook"/>
    <property type="evidence" value="ECO:0007669"/>
    <property type="project" value="InterPro"/>
</dbReference>
<protein>
    <submittedName>
        <fullName evidence="6">Flagellar hook-associated protein FlgL</fullName>
    </submittedName>
</protein>
<evidence type="ECO:0000256" key="3">
    <source>
        <dbReference type="ARBA" id="ARBA00005709"/>
    </source>
</evidence>
<keyword evidence="6" id="KW-0966">Cell projection</keyword>
<dbReference type="RefSeq" id="WP_169338871.1">
    <property type="nucleotide sequence ID" value="NZ_JABBZM010000001.1"/>
</dbReference>
<feature type="domain" description="Flagellin N-terminal" evidence="5">
    <location>
        <begin position="4"/>
        <end position="141"/>
    </location>
</feature>
<keyword evidence="6" id="KW-0282">Flagellum</keyword>
<organism evidence="6 7">
    <name type="scientific">Ralstonia insidiosa</name>
    <dbReference type="NCBI Taxonomy" id="190721"/>
    <lineage>
        <taxon>Bacteria</taxon>
        <taxon>Pseudomonadati</taxon>
        <taxon>Pseudomonadota</taxon>
        <taxon>Betaproteobacteria</taxon>
        <taxon>Burkholderiales</taxon>
        <taxon>Burkholderiaceae</taxon>
        <taxon>Ralstonia</taxon>
    </lineage>
</organism>
<dbReference type="InterPro" id="IPR001492">
    <property type="entry name" value="Flagellin"/>
</dbReference>
<dbReference type="InterPro" id="IPR013384">
    <property type="entry name" value="Flagell_FlgL"/>
</dbReference>
<keyword evidence="4" id="KW-0975">Bacterial flagellum</keyword>
<dbReference type="GO" id="GO:0005198">
    <property type="term" value="F:structural molecule activity"/>
    <property type="evidence" value="ECO:0007669"/>
    <property type="project" value="InterPro"/>
</dbReference>
<dbReference type="Pfam" id="PF00669">
    <property type="entry name" value="Flagellin_N"/>
    <property type="match status" value="1"/>
</dbReference>
<comment type="subcellular location">
    <subcellularLocation>
        <location evidence="1">Bacterial flagellum</location>
    </subcellularLocation>
    <subcellularLocation>
        <location evidence="2">Secreted</location>
    </subcellularLocation>
</comment>
<evidence type="ECO:0000256" key="4">
    <source>
        <dbReference type="ARBA" id="ARBA00023143"/>
    </source>
</evidence>
<proteinExistence type="inferred from homology"/>
<dbReference type="GO" id="GO:0005576">
    <property type="term" value="C:extracellular region"/>
    <property type="evidence" value="ECO:0007669"/>
    <property type="project" value="UniProtKB-SubCell"/>
</dbReference>
<evidence type="ECO:0000256" key="2">
    <source>
        <dbReference type="ARBA" id="ARBA00004613"/>
    </source>
</evidence>
<dbReference type="Proteomes" id="UP000575469">
    <property type="component" value="Unassembled WGS sequence"/>
</dbReference>
<gene>
    <name evidence="6" type="primary">flgL</name>
    <name evidence="6" type="ORF">HGR00_00025</name>
</gene>
<comment type="caution">
    <text evidence="6">The sequence shown here is derived from an EMBL/GenBank/DDBJ whole genome shotgun (WGS) entry which is preliminary data.</text>
</comment>
<dbReference type="GO" id="GO:0071973">
    <property type="term" value="P:bacterial-type flagellum-dependent cell motility"/>
    <property type="evidence" value="ECO:0007669"/>
    <property type="project" value="InterPro"/>
</dbReference>
<accession>A0A848NM95</accession>
<evidence type="ECO:0000256" key="1">
    <source>
        <dbReference type="ARBA" id="ARBA00004365"/>
    </source>
</evidence>
<dbReference type="NCBIfam" id="TIGR02550">
    <property type="entry name" value="flagell_flgL"/>
    <property type="match status" value="1"/>
</dbReference>
<dbReference type="PANTHER" id="PTHR42792">
    <property type="entry name" value="FLAGELLIN"/>
    <property type="match status" value="1"/>
</dbReference>
<evidence type="ECO:0000259" key="5">
    <source>
        <dbReference type="Pfam" id="PF00669"/>
    </source>
</evidence>
<name>A0A848NM95_9RALS</name>
<dbReference type="AlphaFoldDB" id="A0A848NM95"/>
<dbReference type="InterPro" id="IPR001029">
    <property type="entry name" value="Flagellin_N"/>
</dbReference>
<dbReference type="Gene3D" id="1.20.1330.10">
    <property type="entry name" value="f41 fragment of flagellin, N-terminal domain"/>
    <property type="match status" value="1"/>
</dbReference>
<dbReference type="PANTHER" id="PTHR42792:SF1">
    <property type="entry name" value="FLAGELLAR HOOK-ASSOCIATED PROTEIN 3"/>
    <property type="match status" value="1"/>
</dbReference>
<keyword evidence="6" id="KW-0969">Cilium</keyword>
<dbReference type="SUPFAM" id="SSF64518">
    <property type="entry name" value="Phase 1 flagellin"/>
    <property type="match status" value="1"/>
</dbReference>
<comment type="similarity">
    <text evidence="3">Belongs to the bacterial flagellin family.</text>
</comment>
<reference evidence="6 7" key="1">
    <citation type="submission" date="2020-04" db="EMBL/GenBank/DDBJ databases">
        <title>Ralstonia insidiosa genome sequencing and assembly.</title>
        <authorList>
            <person name="Martins R.C.R."/>
            <person name="Perdigao-Neto L.V."/>
            <person name="Levin A.S.S."/>
            <person name="Costa S.F."/>
        </authorList>
    </citation>
    <scope>NUCLEOTIDE SEQUENCE [LARGE SCALE GENOMIC DNA]</scope>
    <source>
        <strain evidence="6 7">5047</strain>
    </source>
</reference>